<keyword evidence="3" id="KW-0731">Sigma factor</keyword>
<sequence>MKNANNLLNLDEVWRQYQHSLKAFLHSKVANEADVEDLQQEILIKTYQSLADVQNESSVKSWLFQLAQRTIIDFYRKRARTQRDNDLQADDLWFEQVPESVEQELANCIAPFIQALPESSAELLGSVELGGVSQKELAEQQGVSYSTLKSRVQKSRTELKKLFEECCDLTLDKHGNVIDYLQKSKACPHC</sequence>
<dbReference type="GO" id="GO:0016987">
    <property type="term" value="F:sigma factor activity"/>
    <property type="evidence" value="ECO:0007669"/>
    <property type="project" value="UniProtKB-KW"/>
</dbReference>
<protein>
    <recommendedName>
        <fullName evidence="5">RNA polymerase sigma factor SigZ</fullName>
    </recommendedName>
</protein>
<dbReference type="GO" id="GO:0006352">
    <property type="term" value="P:DNA-templated transcription initiation"/>
    <property type="evidence" value="ECO:0007669"/>
    <property type="project" value="InterPro"/>
</dbReference>
<keyword evidence="4" id="KW-0804">Transcription</keyword>
<proteinExistence type="inferred from homology"/>
<dbReference type="InterPro" id="IPR007627">
    <property type="entry name" value="RNA_pol_sigma70_r2"/>
</dbReference>
<dbReference type="Gene3D" id="1.10.1740.10">
    <property type="match status" value="1"/>
</dbReference>
<evidence type="ECO:0000259" key="6">
    <source>
        <dbReference type="Pfam" id="PF04542"/>
    </source>
</evidence>
<dbReference type="EMBL" id="CP016415">
    <property type="protein sequence ID" value="ANU38973.1"/>
    <property type="molecule type" value="Genomic_DNA"/>
</dbReference>
<dbReference type="InterPro" id="IPR013324">
    <property type="entry name" value="RNA_pol_sigma_r3/r4-like"/>
</dbReference>
<dbReference type="InterPro" id="IPR014284">
    <property type="entry name" value="RNA_pol_sigma-70_dom"/>
</dbReference>
<evidence type="ECO:0000313" key="7">
    <source>
        <dbReference type="EMBL" id="ANU38973.1"/>
    </source>
</evidence>
<dbReference type="SUPFAM" id="SSF88946">
    <property type="entry name" value="Sigma2 domain of RNA polymerase sigma factors"/>
    <property type="match status" value="1"/>
</dbReference>
<dbReference type="GeneID" id="96874143"/>
<name>A0A1C7FHP3_9VIBR</name>
<dbReference type="InterPro" id="IPR036388">
    <property type="entry name" value="WH-like_DNA-bd_sf"/>
</dbReference>
<dbReference type="NCBIfam" id="NF007215">
    <property type="entry name" value="PRK09637.1"/>
    <property type="match status" value="1"/>
</dbReference>
<dbReference type="SUPFAM" id="SSF88659">
    <property type="entry name" value="Sigma3 and sigma4 domains of RNA polymerase sigma factors"/>
    <property type="match status" value="1"/>
</dbReference>
<evidence type="ECO:0000256" key="4">
    <source>
        <dbReference type="ARBA" id="ARBA00023163"/>
    </source>
</evidence>
<evidence type="ECO:0000256" key="3">
    <source>
        <dbReference type="ARBA" id="ARBA00023082"/>
    </source>
</evidence>
<dbReference type="RefSeq" id="WP_005597726.1">
    <property type="nucleotide sequence ID" value="NZ_CP016415.1"/>
</dbReference>
<dbReference type="InterPro" id="IPR013325">
    <property type="entry name" value="RNA_pol_sigma_r2"/>
</dbReference>
<dbReference type="Gene3D" id="1.10.10.10">
    <property type="entry name" value="Winged helix-like DNA-binding domain superfamily/Winged helix DNA-binding domain"/>
    <property type="match status" value="1"/>
</dbReference>
<dbReference type="AlphaFoldDB" id="A0A1C7FHP3"/>
<dbReference type="NCBIfam" id="TIGR02937">
    <property type="entry name" value="sigma70-ECF"/>
    <property type="match status" value="1"/>
</dbReference>
<dbReference type="InterPro" id="IPR039425">
    <property type="entry name" value="RNA_pol_sigma-70-like"/>
</dbReference>
<dbReference type="InterPro" id="IPR014304">
    <property type="entry name" value="RNA_pol_sigma-Z"/>
</dbReference>
<dbReference type="PATRIC" id="fig|45658.7.peg.3906"/>
<organism evidence="7 8">
    <name type="scientific">Vibrio scophthalmi</name>
    <dbReference type="NCBI Taxonomy" id="45658"/>
    <lineage>
        <taxon>Bacteria</taxon>
        <taxon>Pseudomonadati</taxon>
        <taxon>Pseudomonadota</taxon>
        <taxon>Gammaproteobacteria</taxon>
        <taxon>Vibrionales</taxon>
        <taxon>Vibrionaceae</taxon>
        <taxon>Vibrio</taxon>
    </lineage>
</organism>
<dbReference type="STRING" id="45658.VSVS12_03312"/>
<reference evidence="7 8" key="1">
    <citation type="submission" date="2016-07" db="EMBL/GenBank/DDBJ databases">
        <title>Genome sequencing of Vibrio scophthalmi strain VS-05, an isolated from Paralichthys olivaceus.</title>
        <authorList>
            <person name="Han H.-J."/>
        </authorList>
    </citation>
    <scope>NUCLEOTIDE SEQUENCE [LARGE SCALE GENOMIC DNA]</scope>
    <source>
        <strain evidence="7 8">VS-05</strain>
    </source>
</reference>
<comment type="similarity">
    <text evidence="1">Belongs to the sigma-70 factor family. ECF subfamily.</text>
</comment>
<dbReference type="PANTHER" id="PTHR43133:SF62">
    <property type="entry name" value="RNA POLYMERASE SIGMA FACTOR SIGZ"/>
    <property type="match status" value="1"/>
</dbReference>
<keyword evidence="2" id="KW-0805">Transcription regulation</keyword>
<keyword evidence="8" id="KW-1185">Reference proteome</keyword>
<feature type="domain" description="RNA polymerase sigma-70 region 2" evidence="6">
    <location>
        <begin position="14"/>
        <end position="81"/>
    </location>
</feature>
<evidence type="ECO:0000256" key="5">
    <source>
        <dbReference type="NCBIfam" id="TIGR02959"/>
    </source>
</evidence>
<accession>A0A1C7FHP3</accession>
<dbReference type="Proteomes" id="UP000092528">
    <property type="component" value="Chromosome 2"/>
</dbReference>
<dbReference type="NCBIfam" id="TIGR02959">
    <property type="entry name" value="SigZ"/>
    <property type="match status" value="1"/>
</dbReference>
<dbReference type="Pfam" id="PF04542">
    <property type="entry name" value="Sigma70_r2"/>
    <property type="match status" value="1"/>
</dbReference>
<evidence type="ECO:0000256" key="2">
    <source>
        <dbReference type="ARBA" id="ARBA00023015"/>
    </source>
</evidence>
<dbReference type="PANTHER" id="PTHR43133">
    <property type="entry name" value="RNA POLYMERASE ECF-TYPE SIGMA FACTO"/>
    <property type="match status" value="1"/>
</dbReference>
<evidence type="ECO:0000256" key="1">
    <source>
        <dbReference type="ARBA" id="ARBA00010641"/>
    </source>
</evidence>
<evidence type="ECO:0000313" key="8">
    <source>
        <dbReference type="Proteomes" id="UP000092528"/>
    </source>
</evidence>
<gene>
    <name evidence="7" type="ORF">VSVS05_03937</name>
</gene>